<dbReference type="Gene3D" id="2.60.40.150">
    <property type="entry name" value="C2 domain"/>
    <property type="match status" value="2"/>
</dbReference>
<reference evidence="4 5" key="1">
    <citation type="submission" date="2022-05" db="EMBL/GenBank/DDBJ databases">
        <authorList>
            <consortium name="Genoscope - CEA"/>
            <person name="William W."/>
        </authorList>
    </citation>
    <scope>NUCLEOTIDE SEQUENCE [LARGE SCALE GENOMIC DNA]</scope>
</reference>
<keyword evidence="5" id="KW-1185">Reference proteome</keyword>
<dbReference type="GO" id="GO:0017156">
    <property type="term" value="P:calcium-ion regulated exocytosis"/>
    <property type="evidence" value="ECO:0007669"/>
    <property type="project" value="TreeGrafter"/>
</dbReference>
<comment type="caution">
    <text evidence="4">The sequence shown here is derived from an EMBL/GenBank/DDBJ whole genome shotgun (WGS) entry which is preliminary data.</text>
</comment>
<dbReference type="Proteomes" id="UP001159428">
    <property type="component" value="Unassembled WGS sequence"/>
</dbReference>
<feature type="domain" description="C2" evidence="3">
    <location>
        <begin position="554"/>
        <end position="680"/>
    </location>
</feature>
<dbReference type="SMART" id="SM00239">
    <property type="entry name" value="C2"/>
    <property type="match status" value="2"/>
</dbReference>
<organism evidence="4 5">
    <name type="scientific">Pocillopora meandrina</name>
    <dbReference type="NCBI Taxonomy" id="46732"/>
    <lineage>
        <taxon>Eukaryota</taxon>
        <taxon>Metazoa</taxon>
        <taxon>Cnidaria</taxon>
        <taxon>Anthozoa</taxon>
        <taxon>Hexacorallia</taxon>
        <taxon>Scleractinia</taxon>
        <taxon>Astrocoeniina</taxon>
        <taxon>Pocilloporidae</taxon>
        <taxon>Pocillopora</taxon>
    </lineage>
</organism>
<feature type="region of interest" description="Disordered" evidence="1">
    <location>
        <begin position="122"/>
        <end position="141"/>
    </location>
</feature>
<dbReference type="InterPro" id="IPR010736">
    <property type="entry name" value="SHIPPO-rpt"/>
</dbReference>
<proteinExistence type="predicted"/>
<dbReference type="SUPFAM" id="SSF49562">
    <property type="entry name" value="C2 domain (Calcium/lipid-binding domain, CaLB)"/>
    <property type="match status" value="2"/>
</dbReference>
<dbReference type="Pfam" id="PF00168">
    <property type="entry name" value="C2"/>
    <property type="match status" value="2"/>
</dbReference>
<dbReference type="GO" id="GO:0005886">
    <property type="term" value="C:plasma membrane"/>
    <property type="evidence" value="ECO:0007669"/>
    <property type="project" value="TreeGrafter"/>
</dbReference>
<evidence type="ECO:0000259" key="3">
    <source>
        <dbReference type="PROSITE" id="PS50004"/>
    </source>
</evidence>
<dbReference type="GO" id="GO:0030276">
    <property type="term" value="F:clathrin binding"/>
    <property type="evidence" value="ECO:0007669"/>
    <property type="project" value="TreeGrafter"/>
</dbReference>
<dbReference type="EMBL" id="CALNXJ010000002">
    <property type="protein sequence ID" value="CAH3032930.1"/>
    <property type="molecule type" value="Genomic_DNA"/>
</dbReference>
<dbReference type="GO" id="GO:0005509">
    <property type="term" value="F:calcium ion binding"/>
    <property type="evidence" value="ECO:0007669"/>
    <property type="project" value="TreeGrafter"/>
</dbReference>
<dbReference type="AlphaFoldDB" id="A0AAU9VKY1"/>
<sequence>MPSFNPLPKAAQSAVGKLTYTFAPSPLKAKTHIPALPTIPPPVSTITQSYRPKVPVKLATVSLVGRRDHSKNAPSVLTEEKEDETFASLEECLQSRPPLQLDLTGPKPTSYDPPISLPWETSSPCYTMRPKTQPERDRGGDRVAWSKQWIASPDIWTFRANFDSRYTWPSPAHYTSRNTVGSPQFVLSQSPSHTFGKRREFSISKKGSEDEPAPNQYNHNKAKEKLLNKSPSYSIQQGRRGGTVFWMARGRYCNSKKTCERKFSTMFIASWIIAYVLVGVLLVITLVYVGFLAFKAYSIRQDIKRAHSYRYILRTPSEDFEISSATDGSPSPKLLEASVRPPTQPPYFVGDVQTVHIQPRLVRRSPTDFTPSASPATPLTPKSPGTPGFFDDLGTLDPSLYTMVAEESGCSTSESGSPLTHNLGQAHFKVNFDQHRSILSVKLVKAMNLSPLGKDWSKPCNPYVIVQLLPDYRHQLQSTVHKKTTNPRFDETFEFELSYKELQLQTLWLTFLSFDTSSRHEVIGQVLLPLADLSLSQDNTYRTDIRPSLKKQVALGELMVSLGYLKSAERLTVVVIKARNLPAVNIKGTDPYVKVYLLMAGKRVKKKKTTVRKGTLNPVFNEAVSFDISVDAMNSVDLLLSVMHENEVIGCVSLGAHATGKELGHWREVRTANKPVAHWHVLQDPKKFY</sequence>
<feature type="domain" description="C2" evidence="3">
    <location>
        <begin position="422"/>
        <end position="544"/>
    </location>
</feature>
<dbReference type="InterPro" id="IPR000008">
    <property type="entry name" value="C2_dom"/>
</dbReference>
<feature type="transmembrane region" description="Helical" evidence="2">
    <location>
        <begin position="268"/>
        <end position="294"/>
    </location>
</feature>
<dbReference type="GO" id="GO:0005544">
    <property type="term" value="F:calcium-dependent phospholipid binding"/>
    <property type="evidence" value="ECO:0007669"/>
    <property type="project" value="TreeGrafter"/>
</dbReference>
<dbReference type="GO" id="GO:0001786">
    <property type="term" value="F:phosphatidylserine binding"/>
    <property type="evidence" value="ECO:0007669"/>
    <property type="project" value="TreeGrafter"/>
</dbReference>
<evidence type="ECO:0000256" key="2">
    <source>
        <dbReference type="SAM" id="Phobius"/>
    </source>
</evidence>
<evidence type="ECO:0000313" key="5">
    <source>
        <dbReference type="Proteomes" id="UP001159428"/>
    </source>
</evidence>
<dbReference type="CDD" id="cd00276">
    <property type="entry name" value="C2B_Synaptotagmin"/>
    <property type="match status" value="1"/>
</dbReference>
<protein>
    <recommendedName>
        <fullName evidence="3">C2 domain-containing protein</fullName>
    </recommendedName>
</protein>
<dbReference type="PROSITE" id="PS50004">
    <property type="entry name" value="C2"/>
    <property type="match status" value="2"/>
</dbReference>
<evidence type="ECO:0000256" key="1">
    <source>
        <dbReference type="SAM" id="MobiDB-lite"/>
    </source>
</evidence>
<gene>
    <name evidence="4" type="ORF">PMEA_00010215</name>
</gene>
<feature type="compositionally biased region" description="Low complexity" evidence="1">
    <location>
        <begin position="370"/>
        <end position="383"/>
    </location>
</feature>
<name>A0AAU9VKY1_9CNID</name>
<keyword evidence="2" id="KW-1133">Transmembrane helix</keyword>
<keyword evidence="2" id="KW-0472">Membrane</keyword>
<dbReference type="GO" id="GO:0000149">
    <property type="term" value="F:SNARE binding"/>
    <property type="evidence" value="ECO:0007669"/>
    <property type="project" value="TreeGrafter"/>
</dbReference>
<dbReference type="PANTHER" id="PTHR10024:SF348">
    <property type="entry name" value="SYNAPTOTAGMIN-17"/>
    <property type="match status" value="1"/>
</dbReference>
<dbReference type="PANTHER" id="PTHR10024">
    <property type="entry name" value="SYNAPTOTAGMIN"/>
    <property type="match status" value="1"/>
</dbReference>
<dbReference type="Pfam" id="PF07004">
    <property type="entry name" value="SHIPPO-rpt"/>
    <property type="match status" value="1"/>
</dbReference>
<accession>A0AAU9VKY1</accession>
<dbReference type="InterPro" id="IPR035892">
    <property type="entry name" value="C2_domain_sf"/>
</dbReference>
<keyword evidence="2" id="KW-0812">Transmembrane</keyword>
<feature type="compositionally biased region" description="Basic and acidic residues" evidence="1">
    <location>
        <begin position="132"/>
        <end position="141"/>
    </location>
</feature>
<evidence type="ECO:0000313" key="4">
    <source>
        <dbReference type="EMBL" id="CAH3032930.1"/>
    </source>
</evidence>
<feature type="region of interest" description="Disordered" evidence="1">
    <location>
        <begin position="365"/>
        <end position="388"/>
    </location>
</feature>
<dbReference type="GO" id="GO:0070382">
    <property type="term" value="C:exocytic vesicle"/>
    <property type="evidence" value="ECO:0007669"/>
    <property type="project" value="TreeGrafter"/>
</dbReference>